<organism evidence="2 4">
    <name type="scientific">Candidatus Methanodesulfokora washburnensis</name>
    <dbReference type="NCBI Taxonomy" id="2478471"/>
    <lineage>
        <taxon>Archaea</taxon>
        <taxon>Thermoproteota</taxon>
        <taxon>Candidatus Korarchaeia</taxon>
        <taxon>Candidatus Korarchaeia incertae sedis</taxon>
        <taxon>Candidatus Methanodesulfokora</taxon>
    </lineage>
</organism>
<evidence type="ECO:0000313" key="3">
    <source>
        <dbReference type="EMBL" id="RZN61689.1"/>
    </source>
</evidence>
<dbReference type="Proteomes" id="UP000316217">
    <property type="component" value="Unassembled WGS sequence"/>
</dbReference>
<gene>
    <name evidence="2" type="ORF">D6D85_08640</name>
    <name evidence="3" type="ORF">EF810_04535</name>
</gene>
<evidence type="ECO:0000313" key="5">
    <source>
        <dbReference type="Proteomes" id="UP000316217"/>
    </source>
</evidence>
<dbReference type="EMBL" id="RXII01000070">
    <property type="protein sequence ID" value="RZN61689.1"/>
    <property type="molecule type" value="Genomic_DNA"/>
</dbReference>
<evidence type="ECO:0000313" key="2">
    <source>
        <dbReference type="EMBL" id="RSN74199.1"/>
    </source>
</evidence>
<dbReference type="RefSeq" id="WP_125671595.1">
    <property type="nucleotide sequence ID" value="NZ_RCOS01000099.1"/>
</dbReference>
<accession>A0A3R9PVI5</accession>
<dbReference type="AlphaFoldDB" id="A0A3R9PVI5"/>
<reference evidence="2 4" key="1">
    <citation type="submission" date="2018-10" db="EMBL/GenBank/DDBJ databases">
        <title>Co-occurring genomic capacity for anaerobic methane metabolism and dissimilatory sulfite reduction discovered in the Korarchaeota.</title>
        <authorList>
            <person name="Mckay L.J."/>
            <person name="Dlakic M."/>
            <person name="Fields M.W."/>
            <person name="Delmont T.O."/>
            <person name="Eren A.M."/>
            <person name="Jay Z.J."/>
            <person name="Klingelsmith K.B."/>
            <person name="Rusch D.B."/>
            <person name="Inskeep W.P."/>
        </authorList>
    </citation>
    <scope>NUCLEOTIDE SEQUENCE [LARGE SCALE GENOMIC DNA]</scope>
    <source>
        <strain evidence="2 4">MDKW</strain>
    </source>
</reference>
<dbReference type="InterPro" id="IPR006016">
    <property type="entry name" value="UspA"/>
</dbReference>
<evidence type="ECO:0000313" key="4">
    <source>
        <dbReference type="Proteomes" id="UP000277582"/>
    </source>
</evidence>
<evidence type="ECO:0000259" key="1">
    <source>
        <dbReference type="Pfam" id="PF00582"/>
    </source>
</evidence>
<sequence length="140" mass="16512">MAKRILVPLYRKIDLDVFFHMIMPVLSEKDEITLFHVIQVPITTAMDRELFSKELEEANKWLEEMAKELMDKGLNVRTRVVMSRDIAEAIAREGEEENHDVIFMLKRRRKSLKRIFQRSISSKVSELSRKPVITLLVDKI</sequence>
<dbReference type="EMBL" id="RCOS01000099">
    <property type="protein sequence ID" value="RSN74199.1"/>
    <property type="molecule type" value="Genomic_DNA"/>
</dbReference>
<reference evidence="3 5" key="2">
    <citation type="journal article" date="2019" name="Nat. Microbiol.">
        <title>Wide diversity of methane and short-chain alkane metabolisms in uncultured archaea.</title>
        <authorList>
            <person name="Borrel G."/>
            <person name="Adam P.S."/>
            <person name="McKay L.J."/>
            <person name="Chen L.X."/>
            <person name="Sierra-Garcia I.N."/>
            <person name="Sieber C.M."/>
            <person name="Letourneur Q."/>
            <person name="Ghozlane A."/>
            <person name="Andersen G.L."/>
            <person name="Li W.J."/>
            <person name="Hallam S.J."/>
            <person name="Muyzer G."/>
            <person name="de Oliveira V.M."/>
            <person name="Inskeep W.P."/>
            <person name="Banfield J.F."/>
            <person name="Gribaldo S."/>
        </authorList>
    </citation>
    <scope>NUCLEOTIDE SEQUENCE [LARGE SCALE GENOMIC DNA]</scope>
    <source>
        <strain evidence="3">NM4</strain>
    </source>
</reference>
<comment type="caution">
    <text evidence="2">The sequence shown here is derived from an EMBL/GenBank/DDBJ whole genome shotgun (WGS) entry which is preliminary data.</text>
</comment>
<dbReference type="CDD" id="cd00293">
    <property type="entry name" value="USP-like"/>
    <property type="match status" value="1"/>
</dbReference>
<feature type="domain" description="UspA" evidence="1">
    <location>
        <begin position="1"/>
        <end position="133"/>
    </location>
</feature>
<dbReference type="Proteomes" id="UP000277582">
    <property type="component" value="Unassembled WGS sequence"/>
</dbReference>
<name>A0A3R9PVI5_9CREN</name>
<dbReference type="Pfam" id="PF00582">
    <property type="entry name" value="Usp"/>
    <property type="match status" value="1"/>
</dbReference>
<dbReference type="InterPro" id="IPR014729">
    <property type="entry name" value="Rossmann-like_a/b/a_fold"/>
</dbReference>
<dbReference type="Gene3D" id="3.40.50.620">
    <property type="entry name" value="HUPs"/>
    <property type="match status" value="1"/>
</dbReference>
<proteinExistence type="predicted"/>
<protein>
    <submittedName>
        <fullName evidence="2">Universal stress protein</fullName>
    </submittedName>
</protein>
<keyword evidence="4" id="KW-1185">Reference proteome</keyword>
<dbReference type="SUPFAM" id="SSF52402">
    <property type="entry name" value="Adenine nucleotide alpha hydrolases-like"/>
    <property type="match status" value="1"/>
</dbReference>